<organism evidence="2 3">
    <name type="scientific">Scylla paramamosain</name>
    <name type="common">Mud crab</name>
    <dbReference type="NCBI Taxonomy" id="85552"/>
    <lineage>
        <taxon>Eukaryota</taxon>
        <taxon>Metazoa</taxon>
        <taxon>Ecdysozoa</taxon>
        <taxon>Arthropoda</taxon>
        <taxon>Crustacea</taxon>
        <taxon>Multicrustacea</taxon>
        <taxon>Malacostraca</taxon>
        <taxon>Eumalacostraca</taxon>
        <taxon>Eucarida</taxon>
        <taxon>Decapoda</taxon>
        <taxon>Pleocyemata</taxon>
        <taxon>Brachyura</taxon>
        <taxon>Eubrachyura</taxon>
        <taxon>Portunoidea</taxon>
        <taxon>Portunidae</taxon>
        <taxon>Portuninae</taxon>
        <taxon>Scylla</taxon>
    </lineage>
</organism>
<dbReference type="AlphaFoldDB" id="A0AAW0UJU8"/>
<feature type="region of interest" description="Disordered" evidence="1">
    <location>
        <begin position="1"/>
        <end position="22"/>
    </location>
</feature>
<evidence type="ECO:0000256" key="1">
    <source>
        <dbReference type="SAM" id="MobiDB-lite"/>
    </source>
</evidence>
<comment type="caution">
    <text evidence="2">The sequence shown here is derived from an EMBL/GenBank/DDBJ whole genome shotgun (WGS) entry which is preliminary data.</text>
</comment>
<protein>
    <submittedName>
        <fullName evidence="2">Uncharacterized protein</fullName>
    </submittedName>
</protein>
<gene>
    <name evidence="2" type="ORF">O3P69_003075</name>
</gene>
<name>A0AAW0UJU8_SCYPA</name>
<dbReference type="EMBL" id="JARAKH010000010">
    <property type="protein sequence ID" value="KAK8400126.1"/>
    <property type="molecule type" value="Genomic_DNA"/>
</dbReference>
<reference evidence="2 3" key="1">
    <citation type="submission" date="2023-03" db="EMBL/GenBank/DDBJ databases">
        <title>High-quality genome of Scylla paramamosain provides insights in environmental adaptation.</title>
        <authorList>
            <person name="Zhang L."/>
        </authorList>
    </citation>
    <scope>NUCLEOTIDE SEQUENCE [LARGE SCALE GENOMIC DNA]</scope>
    <source>
        <strain evidence="2">LZ_2023a</strain>
        <tissue evidence="2">Muscle</tissue>
    </source>
</reference>
<evidence type="ECO:0000313" key="2">
    <source>
        <dbReference type="EMBL" id="KAK8400126.1"/>
    </source>
</evidence>
<evidence type="ECO:0000313" key="3">
    <source>
        <dbReference type="Proteomes" id="UP001487740"/>
    </source>
</evidence>
<dbReference type="Proteomes" id="UP001487740">
    <property type="component" value="Unassembled WGS sequence"/>
</dbReference>
<keyword evidence="3" id="KW-1185">Reference proteome</keyword>
<proteinExistence type="predicted"/>
<accession>A0AAW0UJU8</accession>
<sequence>MQDSDQSDDLISNGDISHPDDDQCFLLPDGTLKRAPTRFTRLAYQSVSD</sequence>